<dbReference type="InParanoid" id="A0A0V1BUQ2"/>
<evidence type="ECO:0000313" key="2">
    <source>
        <dbReference type="Proteomes" id="UP000054776"/>
    </source>
</evidence>
<dbReference type="AlphaFoldDB" id="A0A0V1BUQ2"/>
<evidence type="ECO:0000313" key="1">
    <source>
        <dbReference type="EMBL" id="KRY40736.1"/>
    </source>
</evidence>
<accession>A0A0V1BUQ2</accession>
<keyword evidence="2" id="KW-1185">Reference proteome</keyword>
<name>A0A0V1BUQ2_TRISP</name>
<dbReference type="Proteomes" id="UP000054776">
    <property type="component" value="Unassembled WGS sequence"/>
</dbReference>
<gene>
    <name evidence="1" type="ORF">T01_10679</name>
</gene>
<reference evidence="1 2" key="1">
    <citation type="submission" date="2015-01" db="EMBL/GenBank/DDBJ databases">
        <title>Evolution of Trichinella species and genotypes.</title>
        <authorList>
            <person name="Korhonen P.K."/>
            <person name="Edoardo P."/>
            <person name="Giuseppe L.R."/>
            <person name="Gasser R.B."/>
        </authorList>
    </citation>
    <scope>NUCLEOTIDE SEQUENCE [LARGE SCALE GENOMIC DNA]</scope>
    <source>
        <strain evidence="1">ISS3</strain>
    </source>
</reference>
<dbReference type="EMBL" id="JYDH01000011">
    <property type="protein sequence ID" value="KRY40736.1"/>
    <property type="molecule type" value="Genomic_DNA"/>
</dbReference>
<organism evidence="1 2">
    <name type="scientific">Trichinella spiralis</name>
    <name type="common">Trichina worm</name>
    <dbReference type="NCBI Taxonomy" id="6334"/>
    <lineage>
        <taxon>Eukaryota</taxon>
        <taxon>Metazoa</taxon>
        <taxon>Ecdysozoa</taxon>
        <taxon>Nematoda</taxon>
        <taxon>Enoplea</taxon>
        <taxon>Dorylaimia</taxon>
        <taxon>Trichinellida</taxon>
        <taxon>Trichinellidae</taxon>
        <taxon>Trichinella</taxon>
    </lineage>
</organism>
<comment type="caution">
    <text evidence="1">The sequence shown here is derived from an EMBL/GenBank/DDBJ whole genome shotgun (WGS) entry which is preliminary data.</text>
</comment>
<protein>
    <submittedName>
        <fullName evidence="1">Uncharacterized protein</fullName>
    </submittedName>
</protein>
<proteinExistence type="predicted"/>
<sequence length="81" mass="9117">MGDPETGIQNRRHSFTMRRRWHETKCSGANRCRNTCSINPEIAAHRTIGGGDVNDLHSKAAVFHRSSSPAESIEIRLINYP</sequence>